<organism evidence="2 3">
    <name type="scientific">Candidatus Kapaibacterium thiocyanatum</name>
    <dbReference type="NCBI Taxonomy" id="1895771"/>
    <lineage>
        <taxon>Bacteria</taxon>
        <taxon>Pseudomonadati</taxon>
        <taxon>Candidatus Kapaibacteriota</taxon>
        <taxon>Candidatus Kapaibacteriia</taxon>
        <taxon>Candidatus Kapaibacteriales</taxon>
        <taxon>Candidatus Kapaibacteriaceae</taxon>
        <taxon>Candidatus Kapaibacterium</taxon>
    </lineage>
</organism>
<keyword evidence="1" id="KW-0812">Transmembrane</keyword>
<evidence type="ECO:0008006" key="4">
    <source>
        <dbReference type="Google" id="ProtNLM"/>
    </source>
</evidence>
<feature type="transmembrane region" description="Helical" evidence="1">
    <location>
        <begin position="23"/>
        <end position="48"/>
    </location>
</feature>
<dbReference type="AlphaFoldDB" id="A0A1M3L6M7"/>
<dbReference type="Proteomes" id="UP000184233">
    <property type="component" value="Unassembled WGS sequence"/>
</dbReference>
<gene>
    <name evidence="2" type="ORF">BGO89_01225</name>
</gene>
<evidence type="ECO:0000313" key="2">
    <source>
        <dbReference type="EMBL" id="OJX61233.1"/>
    </source>
</evidence>
<feature type="transmembrane region" description="Helical" evidence="1">
    <location>
        <begin position="151"/>
        <end position="169"/>
    </location>
</feature>
<dbReference type="InterPro" id="IPR021354">
    <property type="entry name" value="DUF2975"/>
</dbReference>
<name>A0A1M3L6M7_9BACT</name>
<comment type="caution">
    <text evidence="2">The sequence shown here is derived from an EMBL/GenBank/DDBJ whole genome shotgun (WGS) entry which is preliminary data.</text>
</comment>
<evidence type="ECO:0000313" key="3">
    <source>
        <dbReference type="Proteomes" id="UP000184233"/>
    </source>
</evidence>
<accession>A0A1M3L6M7</accession>
<feature type="transmembrane region" description="Helical" evidence="1">
    <location>
        <begin position="114"/>
        <end position="131"/>
    </location>
</feature>
<dbReference type="EMBL" id="MKVH01000002">
    <property type="protein sequence ID" value="OJX61233.1"/>
    <property type="molecule type" value="Genomic_DNA"/>
</dbReference>
<keyword evidence="1" id="KW-0472">Membrane</keyword>
<protein>
    <recommendedName>
        <fullName evidence="4">DUF2975 domain-containing protein</fullName>
    </recommendedName>
</protein>
<keyword evidence="1" id="KW-1133">Transmembrane helix</keyword>
<proteinExistence type="predicted"/>
<dbReference type="STRING" id="1895771.BGO89_01225"/>
<evidence type="ECO:0000256" key="1">
    <source>
        <dbReference type="SAM" id="Phobius"/>
    </source>
</evidence>
<reference evidence="2 3" key="1">
    <citation type="submission" date="2016-09" db="EMBL/GenBank/DDBJ databases">
        <title>Genome-resolved meta-omics ties microbial dynamics to process performance in biotechnology for thiocyanate degradation.</title>
        <authorList>
            <person name="Kantor R.S."/>
            <person name="Huddy R.J."/>
            <person name="Iyer R."/>
            <person name="Thomas B.C."/>
            <person name="Brown C.T."/>
            <person name="Anantharaman K."/>
            <person name="Tringe S."/>
            <person name="Hettich R.L."/>
            <person name="Harrison S.T."/>
            <person name="Banfield J.F."/>
        </authorList>
    </citation>
    <scope>NUCLEOTIDE SEQUENCE [LARGE SCALE GENOMIC DNA]</scope>
    <source>
        <strain evidence="2">59-99</strain>
    </source>
</reference>
<sequence>MTTDTVSPNNATRTTRILATMRVIAWIVFISLMVETGLFLVTYVISCYSPDIVSKMYRGMELYDLMAFDFRHYSATAIMRITYTVLKTWAAYLTVSVLDDVKLAHPFTLSIARLLERISITLLIAGGVAIVNNAHDRWLTENLGIHSWEMSIEGFLVTAGLVYVIAKIFRRGVELQSEHDLTI</sequence>
<dbReference type="Pfam" id="PF11188">
    <property type="entry name" value="DUF2975"/>
    <property type="match status" value="1"/>
</dbReference>